<keyword evidence="3" id="KW-1185">Reference proteome</keyword>
<accession>A0AA86NUK1</accession>
<gene>
    <name evidence="1" type="ORF">HINF_LOCUS14457</name>
    <name evidence="2" type="ORF">HINF_LOCUS67675</name>
</gene>
<comment type="caution">
    <text evidence="1">The sequence shown here is derived from an EMBL/GenBank/DDBJ whole genome shotgun (WGS) entry which is preliminary data.</text>
</comment>
<organism evidence="1">
    <name type="scientific">Hexamita inflata</name>
    <dbReference type="NCBI Taxonomy" id="28002"/>
    <lineage>
        <taxon>Eukaryota</taxon>
        <taxon>Metamonada</taxon>
        <taxon>Diplomonadida</taxon>
        <taxon>Hexamitidae</taxon>
        <taxon>Hexamitinae</taxon>
        <taxon>Hexamita</taxon>
    </lineage>
</organism>
<dbReference type="Proteomes" id="UP001642409">
    <property type="component" value="Unassembled WGS sequence"/>
</dbReference>
<dbReference type="AlphaFoldDB" id="A0AA86NUK1"/>
<dbReference type="EMBL" id="CATOUU010000372">
    <property type="protein sequence ID" value="CAI9926812.1"/>
    <property type="molecule type" value="Genomic_DNA"/>
</dbReference>
<evidence type="ECO:0000313" key="2">
    <source>
        <dbReference type="EMBL" id="CAL6094867.1"/>
    </source>
</evidence>
<name>A0AA86NUK1_9EUKA</name>
<protein>
    <submittedName>
        <fullName evidence="2">Hypothetical_protein</fullName>
    </submittedName>
</protein>
<reference evidence="1" key="1">
    <citation type="submission" date="2023-06" db="EMBL/GenBank/DDBJ databases">
        <authorList>
            <person name="Kurt Z."/>
        </authorList>
    </citation>
    <scope>NUCLEOTIDE SEQUENCE</scope>
</reference>
<dbReference type="Gene3D" id="2.160.20.110">
    <property type="match status" value="1"/>
</dbReference>
<proteinExistence type="predicted"/>
<evidence type="ECO:0000313" key="3">
    <source>
        <dbReference type="Proteomes" id="UP001642409"/>
    </source>
</evidence>
<sequence length="117" mass="12297">MVRGNVSGSNSVGGIIGSQYQNTNMTIQNSSVQNSNVSGSDYVGGIIGYCYNCKLHLTDVQIKFVRITGSSRLGVVIGQNDGGTYSFITSTASQNYINGAIQTDCTSLLNNKPNSGC</sequence>
<evidence type="ECO:0000313" key="1">
    <source>
        <dbReference type="EMBL" id="CAI9926812.1"/>
    </source>
</evidence>
<reference evidence="2 3" key="2">
    <citation type="submission" date="2024-07" db="EMBL/GenBank/DDBJ databases">
        <authorList>
            <person name="Akdeniz Z."/>
        </authorList>
    </citation>
    <scope>NUCLEOTIDE SEQUENCE [LARGE SCALE GENOMIC DNA]</scope>
</reference>
<dbReference type="EMBL" id="CAXDID020000470">
    <property type="protein sequence ID" value="CAL6094867.1"/>
    <property type="molecule type" value="Genomic_DNA"/>
</dbReference>